<dbReference type="AlphaFoldDB" id="A0A3E4Z6H9"/>
<dbReference type="GO" id="GO:0016209">
    <property type="term" value="F:antioxidant activity"/>
    <property type="evidence" value="ECO:0007669"/>
    <property type="project" value="InterPro"/>
</dbReference>
<dbReference type="GO" id="GO:0016491">
    <property type="term" value="F:oxidoreductase activity"/>
    <property type="evidence" value="ECO:0007669"/>
    <property type="project" value="InterPro"/>
</dbReference>
<accession>A0A3E4Z6H9</accession>
<dbReference type="Gene3D" id="3.40.30.10">
    <property type="entry name" value="Glutaredoxin"/>
    <property type="match status" value="1"/>
</dbReference>
<dbReference type="Proteomes" id="UP000260814">
    <property type="component" value="Unassembled WGS sequence"/>
</dbReference>
<dbReference type="PANTHER" id="PTHR42852">
    <property type="entry name" value="THIOL:DISULFIDE INTERCHANGE PROTEIN DSBE"/>
    <property type="match status" value="1"/>
</dbReference>
<feature type="signal peptide" evidence="2">
    <location>
        <begin position="1"/>
        <end position="21"/>
    </location>
</feature>
<keyword evidence="2" id="KW-0732">Signal</keyword>
<proteinExistence type="predicted"/>
<dbReference type="InterPro" id="IPR036249">
    <property type="entry name" value="Thioredoxin-like_sf"/>
</dbReference>
<protein>
    <submittedName>
        <fullName evidence="4">TlpA family protein disulfide reductase</fullName>
    </submittedName>
</protein>
<dbReference type="PROSITE" id="PS00194">
    <property type="entry name" value="THIOREDOXIN_1"/>
    <property type="match status" value="1"/>
</dbReference>
<name>A0A3E4Z6H9_9BACT</name>
<feature type="chain" id="PRO_5017798281" evidence="2">
    <location>
        <begin position="22"/>
        <end position="404"/>
    </location>
</feature>
<gene>
    <name evidence="4" type="ORF">DXB87_12015</name>
</gene>
<evidence type="ECO:0000256" key="2">
    <source>
        <dbReference type="SAM" id="SignalP"/>
    </source>
</evidence>
<evidence type="ECO:0000259" key="3">
    <source>
        <dbReference type="PROSITE" id="PS51352"/>
    </source>
</evidence>
<dbReference type="Pfam" id="PF00578">
    <property type="entry name" value="AhpC-TSA"/>
    <property type="match status" value="1"/>
</dbReference>
<reference evidence="4 5" key="1">
    <citation type="submission" date="2018-08" db="EMBL/GenBank/DDBJ databases">
        <title>A genome reference for cultivated species of the human gut microbiota.</title>
        <authorList>
            <person name="Zou Y."/>
            <person name="Xue W."/>
            <person name="Luo G."/>
        </authorList>
    </citation>
    <scope>NUCLEOTIDE SEQUENCE [LARGE SCALE GENOMIC DNA]</scope>
    <source>
        <strain evidence="4 5">OM06-2</strain>
    </source>
</reference>
<evidence type="ECO:0000313" key="4">
    <source>
        <dbReference type="EMBL" id="RGM88948.1"/>
    </source>
</evidence>
<dbReference type="SUPFAM" id="SSF52833">
    <property type="entry name" value="Thioredoxin-like"/>
    <property type="match status" value="1"/>
</dbReference>
<comment type="caution">
    <text evidence="4">The sequence shown here is derived from an EMBL/GenBank/DDBJ whole genome shotgun (WGS) entry which is preliminary data.</text>
</comment>
<dbReference type="InterPro" id="IPR013766">
    <property type="entry name" value="Thioredoxin_domain"/>
</dbReference>
<dbReference type="EMBL" id="QSTW01000016">
    <property type="protein sequence ID" value="RGM88948.1"/>
    <property type="molecule type" value="Genomic_DNA"/>
</dbReference>
<dbReference type="CDD" id="cd02966">
    <property type="entry name" value="TlpA_like_family"/>
    <property type="match status" value="1"/>
</dbReference>
<dbReference type="InterPro" id="IPR000866">
    <property type="entry name" value="AhpC/TSA"/>
</dbReference>
<organism evidence="4 5">
    <name type="scientific">Phocaeicola plebeius</name>
    <dbReference type="NCBI Taxonomy" id="310297"/>
    <lineage>
        <taxon>Bacteria</taxon>
        <taxon>Pseudomonadati</taxon>
        <taxon>Bacteroidota</taxon>
        <taxon>Bacteroidia</taxon>
        <taxon>Bacteroidales</taxon>
        <taxon>Bacteroidaceae</taxon>
        <taxon>Phocaeicola</taxon>
    </lineage>
</organism>
<dbReference type="PANTHER" id="PTHR42852:SF17">
    <property type="entry name" value="THIOREDOXIN-LIKE PROTEIN HI_1115"/>
    <property type="match status" value="1"/>
</dbReference>
<dbReference type="PROSITE" id="PS51352">
    <property type="entry name" value="THIOREDOXIN_2"/>
    <property type="match status" value="1"/>
</dbReference>
<sequence>MKKSFKLLGAVLCILALPIYGQNRETDYLSHVLEKMNAVESVTYHCVKKAWEPGDKEPVYSVPTEIYEHVNPQDTAVGYSFLCASDKEFRQPLWVYDGTVFAYIEKEEKEVRIDDFTQKSPLPFRVIMPQAFGCMKSILEYVLNTQDSIVLSLKDEGKDYLMELSIHTPYQVEFFGKACYMPQNPYIYDPTSIYKIWISKENDMPYRYRREMQHSISEDICSDFVYNPSGKGKIVAEDYYPADYVRRIKGEKSQKATVDMTGKKAPDWTLTDMKGQKVSLSGIKSKVILLQFTGIGCGPCKISIPFLNSLRKEYAVNELEVLAVETWGRSKSSCEAYVKNQGIEYSFLTADKDTIAKLINDYQAGSGVPQFYLIGKDRTIIAKLQGYAEKTTDTEIEKKIKANL</sequence>
<dbReference type="RefSeq" id="WP_117702353.1">
    <property type="nucleotide sequence ID" value="NZ_QSTW01000016.1"/>
</dbReference>
<dbReference type="InterPro" id="IPR050553">
    <property type="entry name" value="Thioredoxin_ResA/DsbE_sf"/>
</dbReference>
<evidence type="ECO:0000313" key="5">
    <source>
        <dbReference type="Proteomes" id="UP000260814"/>
    </source>
</evidence>
<dbReference type="InterPro" id="IPR017937">
    <property type="entry name" value="Thioredoxin_CS"/>
</dbReference>
<evidence type="ECO:0000256" key="1">
    <source>
        <dbReference type="ARBA" id="ARBA00023284"/>
    </source>
</evidence>
<feature type="domain" description="Thioredoxin" evidence="3">
    <location>
        <begin position="259"/>
        <end position="404"/>
    </location>
</feature>
<keyword evidence="1" id="KW-0676">Redox-active center</keyword>